<dbReference type="STRING" id="42157.A0A182EYJ2"/>
<evidence type="ECO:0000313" key="2">
    <source>
        <dbReference type="Proteomes" id="UP000271087"/>
    </source>
</evidence>
<evidence type="ECO:0000313" key="1">
    <source>
        <dbReference type="EMBL" id="VDN00682.1"/>
    </source>
</evidence>
<accession>A0A182EYJ2</accession>
<reference evidence="1 2" key="2">
    <citation type="submission" date="2018-08" db="EMBL/GenBank/DDBJ databases">
        <authorList>
            <person name="Laetsch R D."/>
            <person name="Stevens L."/>
            <person name="Kumar S."/>
            <person name="Blaxter L. M."/>
        </authorList>
    </citation>
    <scope>NUCLEOTIDE SEQUENCE [LARGE SCALE GENOMIC DNA]</scope>
</reference>
<name>A0A182EYJ2_ONCOC</name>
<dbReference type="SUPFAM" id="SSF48726">
    <property type="entry name" value="Immunoglobulin"/>
    <property type="match status" value="1"/>
</dbReference>
<evidence type="ECO:0000313" key="3">
    <source>
        <dbReference type="WBParaSite" id="nOo.2.0.1.t13249-RA"/>
    </source>
</evidence>
<sequence>MKYIYVDREKIYHRNAGTIEEIHVLESSGRTTRNFAEEHWSSKIKSYVMPQPPKFIQVIKAFRVLATDTLTLVVEVQSDPPAIFEWFCNDKPVQQNRQKFK</sequence>
<dbReference type="Gene3D" id="2.60.40.10">
    <property type="entry name" value="Immunoglobulins"/>
    <property type="match status" value="1"/>
</dbReference>
<proteinExistence type="predicted"/>
<keyword evidence="2" id="KW-1185">Reference proteome</keyword>
<dbReference type="InterPro" id="IPR013783">
    <property type="entry name" value="Ig-like_fold"/>
</dbReference>
<organism evidence="3">
    <name type="scientific">Onchocerca ochengi</name>
    <name type="common">Filarial nematode worm</name>
    <dbReference type="NCBI Taxonomy" id="42157"/>
    <lineage>
        <taxon>Eukaryota</taxon>
        <taxon>Metazoa</taxon>
        <taxon>Ecdysozoa</taxon>
        <taxon>Nematoda</taxon>
        <taxon>Chromadorea</taxon>
        <taxon>Rhabditida</taxon>
        <taxon>Spirurina</taxon>
        <taxon>Spiruromorpha</taxon>
        <taxon>Filarioidea</taxon>
        <taxon>Onchocercidae</taxon>
        <taxon>Onchocerca</taxon>
    </lineage>
</organism>
<dbReference type="EMBL" id="UYRW01014268">
    <property type="protein sequence ID" value="VDN00682.1"/>
    <property type="molecule type" value="Genomic_DNA"/>
</dbReference>
<dbReference type="WBParaSite" id="nOo.2.0.1.t13249-RA">
    <property type="protein sequence ID" value="nOo.2.0.1.t13249-RA"/>
    <property type="gene ID" value="nOo.2.0.1.g13249"/>
</dbReference>
<reference evidence="3" key="1">
    <citation type="submission" date="2016-06" db="UniProtKB">
        <authorList>
            <consortium name="WormBaseParasite"/>
        </authorList>
    </citation>
    <scope>IDENTIFICATION</scope>
</reference>
<dbReference type="Proteomes" id="UP000271087">
    <property type="component" value="Unassembled WGS sequence"/>
</dbReference>
<protein>
    <submittedName>
        <fullName evidence="3">Ig-like domain-containing protein</fullName>
    </submittedName>
</protein>
<dbReference type="InterPro" id="IPR036179">
    <property type="entry name" value="Ig-like_dom_sf"/>
</dbReference>
<gene>
    <name evidence="1" type="ORF">NOO_LOCUS13249</name>
</gene>
<dbReference type="AlphaFoldDB" id="A0A182EYJ2"/>
<dbReference type="OrthoDB" id="5969272at2759"/>